<evidence type="ECO:0000256" key="8">
    <source>
        <dbReference type="ARBA" id="ARBA00022741"/>
    </source>
</evidence>
<gene>
    <name evidence="16" type="ORF">FSZ17_01985</name>
</gene>
<evidence type="ECO:0000256" key="6">
    <source>
        <dbReference type="ARBA" id="ARBA00022679"/>
    </source>
</evidence>
<dbReference type="Pfam" id="PF17203">
    <property type="entry name" value="sCache_3_2"/>
    <property type="match status" value="1"/>
</dbReference>
<name>A0A5B8YZZ9_CYTDA</name>
<keyword evidence="10" id="KW-0067">ATP-binding</keyword>
<dbReference type="GO" id="GO:0005886">
    <property type="term" value="C:plasma membrane"/>
    <property type="evidence" value="ECO:0007669"/>
    <property type="project" value="UniProtKB-SubCell"/>
</dbReference>
<organism evidence="16 17">
    <name type="scientific">Cytobacillus dafuensis</name>
    <name type="common">Bacillus dafuensis</name>
    <dbReference type="NCBI Taxonomy" id="1742359"/>
    <lineage>
        <taxon>Bacteria</taxon>
        <taxon>Bacillati</taxon>
        <taxon>Bacillota</taxon>
        <taxon>Bacilli</taxon>
        <taxon>Bacillales</taxon>
        <taxon>Bacillaceae</taxon>
        <taxon>Cytobacillus</taxon>
    </lineage>
</organism>
<keyword evidence="4" id="KW-1003">Cell membrane</keyword>
<keyword evidence="12" id="KW-0902">Two-component regulatory system</keyword>
<feature type="domain" description="Histidine kinase" evidence="15">
    <location>
        <begin position="309"/>
        <end position="522"/>
    </location>
</feature>
<dbReference type="GO" id="GO:0000155">
    <property type="term" value="F:phosphorelay sensor kinase activity"/>
    <property type="evidence" value="ECO:0007669"/>
    <property type="project" value="InterPro"/>
</dbReference>
<dbReference type="InterPro" id="IPR036890">
    <property type="entry name" value="HATPase_C_sf"/>
</dbReference>
<keyword evidence="5" id="KW-0597">Phosphoprotein</keyword>
<evidence type="ECO:0000256" key="5">
    <source>
        <dbReference type="ARBA" id="ARBA00022553"/>
    </source>
</evidence>
<evidence type="ECO:0000256" key="2">
    <source>
        <dbReference type="ARBA" id="ARBA00004651"/>
    </source>
</evidence>
<comment type="subcellular location">
    <subcellularLocation>
        <location evidence="2">Cell membrane</location>
        <topology evidence="2">Multi-pass membrane protein</topology>
    </subcellularLocation>
</comment>
<evidence type="ECO:0000256" key="9">
    <source>
        <dbReference type="ARBA" id="ARBA00022777"/>
    </source>
</evidence>
<dbReference type="AlphaFoldDB" id="A0A5B8YZZ9"/>
<dbReference type="InterPro" id="IPR016120">
    <property type="entry name" value="Sig_transdc_His_kin_SpoOB"/>
</dbReference>
<evidence type="ECO:0000259" key="15">
    <source>
        <dbReference type="PROSITE" id="PS50109"/>
    </source>
</evidence>
<dbReference type="Gene3D" id="3.30.450.20">
    <property type="entry name" value="PAS domain"/>
    <property type="match status" value="2"/>
</dbReference>
<dbReference type="KEGG" id="bda:FSZ17_01985"/>
<dbReference type="InterPro" id="IPR003594">
    <property type="entry name" value="HATPase_dom"/>
</dbReference>
<reference evidence="17" key="1">
    <citation type="submission" date="2019-08" db="EMBL/GenBank/DDBJ databases">
        <authorList>
            <person name="Zheng X."/>
        </authorList>
    </citation>
    <scope>NUCLEOTIDE SEQUENCE [LARGE SCALE GENOMIC DNA]</scope>
    <source>
        <strain evidence="17">FJAT-25496</strain>
    </source>
</reference>
<dbReference type="Pfam" id="PF02518">
    <property type="entry name" value="HATPase_c"/>
    <property type="match status" value="1"/>
</dbReference>
<dbReference type="InterPro" id="IPR004358">
    <property type="entry name" value="Sig_transdc_His_kin-like_C"/>
</dbReference>
<dbReference type="RefSeq" id="WP_082625416.1">
    <property type="nucleotide sequence ID" value="NZ_CP042593.1"/>
</dbReference>
<evidence type="ECO:0000256" key="1">
    <source>
        <dbReference type="ARBA" id="ARBA00000085"/>
    </source>
</evidence>
<evidence type="ECO:0000313" key="17">
    <source>
        <dbReference type="Proteomes" id="UP000321555"/>
    </source>
</evidence>
<evidence type="ECO:0000256" key="12">
    <source>
        <dbReference type="ARBA" id="ARBA00023012"/>
    </source>
</evidence>
<dbReference type="SUPFAM" id="SSF55890">
    <property type="entry name" value="Sporulation response regulatory protein Spo0B"/>
    <property type="match status" value="1"/>
</dbReference>
<evidence type="ECO:0000256" key="4">
    <source>
        <dbReference type="ARBA" id="ARBA00022475"/>
    </source>
</evidence>
<keyword evidence="7 14" id="KW-0812">Transmembrane</keyword>
<keyword evidence="13 14" id="KW-0472">Membrane</keyword>
<keyword evidence="8" id="KW-0547">Nucleotide-binding</keyword>
<keyword evidence="11 14" id="KW-1133">Transmembrane helix</keyword>
<keyword evidence="9 16" id="KW-0418">Kinase</keyword>
<evidence type="ECO:0000256" key="11">
    <source>
        <dbReference type="ARBA" id="ARBA00022989"/>
    </source>
</evidence>
<dbReference type="STRING" id="1742359.GCA_001439625_01188"/>
<accession>A0A5B8YZZ9</accession>
<dbReference type="Gene3D" id="3.30.565.10">
    <property type="entry name" value="Histidine kinase-like ATPase, C-terminal domain"/>
    <property type="match status" value="1"/>
</dbReference>
<dbReference type="EC" id="2.7.13.3" evidence="3"/>
<dbReference type="InterPro" id="IPR033463">
    <property type="entry name" value="sCache_3"/>
</dbReference>
<feature type="transmembrane region" description="Helical" evidence="14">
    <location>
        <begin position="173"/>
        <end position="192"/>
    </location>
</feature>
<dbReference type="PROSITE" id="PS50109">
    <property type="entry name" value="HIS_KIN"/>
    <property type="match status" value="1"/>
</dbReference>
<dbReference type="SMART" id="SM00387">
    <property type="entry name" value="HATPase_c"/>
    <property type="match status" value="1"/>
</dbReference>
<dbReference type="InterPro" id="IPR005467">
    <property type="entry name" value="His_kinase_dom"/>
</dbReference>
<dbReference type="Pfam" id="PF14689">
    <property type="entry name" value="SPOB_a"/>
    <property type="match status" value="1"/>
</dbReference>
<dbReference type="SUPFAM" id="SSF55874">
    <property type="entry name" value="ATPase domain of HSP90 chaperone/DNA topoisomerase II/histidine kinase"/>
    <property type="match status" value="1"/>
</dbReference>
<comment type="catalytic activity">
    <reaction evidence="1">
        <text>ATP + protein L-histidine = ADP + protein N-phospho-L-histidine.</text>
        <dbReference type="EC" id="2.7.13.3"/>
    </reaction>
</comment>
<dbReference type="Gene3D" id="1.10.287.130">
    <property type="match status" value="1"/>
</dbReference>
<proteinExistence type="predicted"/>
<dbReference type="EMBL" id="CP042593">
    <property type="protein sequence ID" value="QED46168.1"/>
    <property type="molecule type" value="Genomic_DNA"/>
</dbReference>
<evidence type="ECO:0000256" key="7">
    <source>
        <dbReference type="ARBA" id="ARBA00022692"/>
    </source>
</evidence>
<dbReference type="OrthoDB" id="9792686at2"/>
<evidence type="ECO:0000313" key="16">
    <source>
        <dbReference type="EMBL" id="QED46168.1"/>
    </source>
</evidence>
<dbReference type="GO" id="GO:0005524">
    <property type="term" value="F:ATP binding"/>
    <property type="evidence" value="ECO:0007669"/>
    <property type="project" value="UniProtKB-KW"/>
</dbReference>
<dbReference type="PANTHER" id="PTHR43547:SF10">
    <property type="entry name" value="SENSOR HISTIDINE KINASE DCUS"/>
    <property type="match status" value="1"/>
</dbReference>
<keyword evidence="6" id="KW-0808">Transferase</keyword>
<dbReference type="InterPro" id="IPR039506">
    <property type="entry name" value="SPOB_a"/>
</dbReference>
<evidence type="ECO:0000256" key="13">
    <source>
        <dbReference type="ARBA" id="ARBA00023136"/>
    </source>
</evidence>
<evidence type="ECO:0000256" key="14">
    <source>
        <dbReference type="SAM" id="Phobius"/>
    </source>
</evidence>
<dbReference type="SUPFAM" id="SSF103190">
    <property type="entry name" value="Sensory domain-like"/>
    <property type="match status" value="1"/>
</dbReference>
<evidence type="ECO:0000256" key="3">
    <source>
        <dbReference type="ARBA" id="ARBA00012438"/>
    </source>
</evidence>
<dbReference type="PRINTS" id="PR00344">
    <property type="entry name" value="BCTRLSENSOR"/>
</dbReference>
<dbReference type="InterPro" id="IPR029151">
    <property type="entry name" value="Sensor-like_sf"/>
</dbReference>
<protein>
    <recommendedName>
        <fullName evidence="3">histidine kinase</fullName>
        <ecNumber evidence="3">2.7.13.3</ecNumber>
    </recommendedName>
</protein>
<dbReference type="Proteomes" id="UP000321555">
    <property type="component" value="Chromosome"/>
</dbReference>
<evidence type="ECO:0000256" key="10">
    <source>
        <dbReference type="ARBA" id="ARBA00022840"/>
    </source>
</evidence>
<dbReference type="PANTHER" id="PTHR43547">
    <property type="entry name" value="TWO-COMPONENT HISTIDINE KINASE"/>
    <property type="match status" value="1"/>
</dbReference>
<keyword evidence="17" id="KW-1185">Reference proteome</keyword>
<sequence length="525" mass="58962">MKRISLRMKMFIFSFILVVFSVVTSGWIMILNISTAFEKELGARAIAIARTVAQLPEIKSYVGKEGGSEIIQPIAERVRLATDVDYIVVFDMERIRYSHPSESKLGTLFEGGDEQASLSEHEYISKAQGVLGFAIRAFVPIMNDEGVKQVGVVTVGILSPTIQSLIVEYRNDMLLSLFWGLFIGLIGSIFIANHLKKQTLNLEPYEIARLVEERSSMMQAMDLGILATDEQAKIIFMNRLAKQYTNFYGHSIMLRELFPETWLAKESQKSNEVIYRPLLCHGVMYLVRIYPIKVKDRPVGSLIMMTDRKEAHILAEELTGIKTLVEALRAQNHEYMNKLHSIAGLIQLERTEDALNMIVDEISDEQNVVQFLKDYISDYSVLGLLLGKRSRAKELGVSLIIDQESFLLEIMNGLSSGDMVTILGNLLDNAMEACLNLEDRTVTLCLQSNATFLFIEVQDNGIGLPDKAERIFEYGYSTKQKDGRGIGLALVKQIVDSNKGRIFVSSQIDSGTIITVKVGMEEKDD</sequence>